<dbReference type="Proteomes" id="UP000002730">
    <property type="component" value="Chromosome"/>
</dbReference>
<keyword evidence="1" id="KW-0812">Transmembrane</keyword>
<keyword evidence="1" id="KW-1133">Transmembrane helix</keyword>
<keyword evidence="3" id="KW-1185">Reference proteome</keyword>
<feature type="transmembrane region" description="Helical" evidence="1">
    <location>
        <begin position="6"/>
        <end position="22"/>
    </location>
</feature>
<evidence type="ECO:0000313" key="2">
    <source>
        <dbReference type="EMBL" id="ADL52067.1"/>
    </source>
</evidence>
<dbReference type="RefSeq" id="WP_010075408.1">
    <property type="nucleotide sequence ID" value="NC_014393.1"/>
</dbReference>
<organism evidence="2 3">
    <name type="scientific">Clostridium cellulovorans (strain ATCC 35296 / DSM 3052 / OCM 3 / 743B)</name>
    <dbReference type="NCBI Taxonomy" id="573061"/>
    <lineage>
        <taxon>Bacteria</taxon>
        <taxon>Bacillati</taxon>
        <taxon>Bacillota</taxon>
        <taxon>Clostridia</taxon>
        <taxon>Eubacteriales</taxon>
        <taxon>Clostridiaceae</taxon>
        <taxon>Clostridium</taxon>
    </lineage>
</organism>
<name>D9SPT1_CLOC7</name>
<dbReference type="AlphaFoldDB" id="D9SPT1"/>
<sequence length="88" mass="10214">MEIIKVLIVTTIILTLLGILSLRKPDIVGADFYWSKYKWFYIPKYKKATNKYYQHQIKIIGIALIMSAVILLVFMITCAIYPPILSVF</sequence>
<dbReference type="HOGENOM" id="CLU_2463599_0_0_9"/>
<proteinExistence type="predicted"/>
<dbReference type="eggNOG" id="ENOG50324II">
    <property type="taxonomic scope" value="Bacteria"/>
</dbReference>
<gene>
    <name evidence="2" type="ordered locus">Clocel_2350</name>
</gene>
<evidence type="ECO:0000256" key="1">
    <source>
        <dbReference type="SAM" id="Phobius"/>
    </source>
</evidence>
<dbReference type="OrthoDB" id="1808911at2"/>
<reference evidence="2 3" key="1">
    <citation type="submission" date="2010-08" db="EMBL/GenBank/DDBJ databases">
        <title>Complete sequence of Clostridium cellulovorans 743B.</title>
        <authorList>
            <consortium name="US DOE Joint Genome Institute"/>
            <person name="Lucas S."/>
            <person name="Copeland A."/>
            <person name="Lapidus A."/>
            <person name="Cheng J.-F."/>
            <person name="Bruce D."/>
            <person name="Goodwin L."/>
            <person name="Pitluck S."/>
            <person name="Chertkov O."/>
            <person name="Detter J.C."/>
            <person name="Han C."/>
            <person name="Tapia R."/>
            <person name="Land M."/>
            <person name="Hauser L."/>
            <person name="Chang Y.-J."/>
            <person name="Jeffries C."/>
            <person name="Kyrpides N."/>
            <person name="Ivanova N."/>
            <person name="Mikhailova N."/>
            <person name="Hemme C.L."/>
            <person name="Woyke T."/>
        </authorList>
    </citation>
    <scope>NUCLEOTIDE SEQUENCE [LARGE SCALE GENOMIC DNA]</scope>
    <source>
        <strain evidence="3">ATCC 35296 / DSM 3052 / OCM 3 / 743B</strain>
    </source>
</reference>
<feature type="transmembrane region" description="Helical" evidence="1">
    <location>
        <begin position="59"/>
        <end position="84"/>
    </location>
</feature>
<evidence type="ECO:0000313" key="3">
    <source>
        <dbReference type="Proteomes" id="UP000002730"/>
    </source>
</evidence>
<dbReference type="KEGG" id="ccb:Clocel_2350"/>
<accession>D9SPT1</accession>
<protein>
    <submittedName>
        <fullName evidence="2">Uncharacterized protein</fullName>
    </submittedName>
</protein>
<keyword evidence="1" id="KW-0472">Membrane</keyword>
<dbReference type="EMBL" id="CP002160">
    <property type="protein sequence ID" value="ADL52067.1"/>
    <property type="molecule type" value="Genomic_DNA"/>
</dbReference>